<accession>A0ABP0MXJ0</accession>
<dbReference type="SUPFAM" id="SSF63380">
    <property type="entry name" value="Riboflavin synthase domain-like"/>
    <property type="match status" value="1"/>
</dbReference>
<comment type="cofactor">
    <cofactor evidence="1">
        <name>FAD</name>
        <dbReference type="ChEBI" id="CHEBI:57692"/>
    </cofactor>
</comment>
<evidence type="ECO:0000256" key="8">
    <source>
        <dbReference type="ARBA" id="ARBA00047776"/>
    </source>
</evidence>
<evidence type="ECO:0000313" key="13">
    <source>
        <dbReference type="Proteomes" id="UP001642464"/>
    </source>
</evidence>
<evidence type="ECO:0000256" key="6">
    <source>
        <dbReference type="ARBA" id="ARBA00022857"/>
    </source>
</evidence>
<feature type="compositionally biased region" description="Low complexity" evidence="10">
    <location>
        <begin position="49"/>
        <end position="59"/>
    </location>
</feature>
<evidence type="ECO:0000256" key="3">
    <source>
        <dbReference type="ARBA" id="ARBA00013223"/>
    </source>
</evidence>
<evidence type="ECO:0000256" key="10">
    <source>
        <dbReference type="SAM" id="MobiDB-lite"/>
    </source>
</evidence>
<dbReference type="Gene3D" id="2.40.30.10">
    <property type="entry name" value="Translation factors"/>
    <property type="match status" value="1"/>
</dbReference>
<proteinExistence type="inferred from homology"/>
<comment type="similarity">
    <text evidence="2">Belongs to the ferredoxin--NADP reductase type 1 family.</text>
</comment>
<feature type="region of interest" description="Disordered" evidence="10">
    <location>
        <begin position="336"/>
        <end position="368"/>
    </location>
</feature>
<dbReference type="PROSITE" id="PS51384">
    <property type="entry name" value="FAD_FR"/>
    <property type="match status" value="1"/>
</dbReference>
<sequence length="500" mass="52560">MTALARIEHEIGRKLTRMTSLETARVSAQQTAEALGSYDPGPERSEIEQQSSQLQQQLSDAQAEKQQLIRQVGTLDQQIADLESEVSSIRSEESTLRDRALREDPIAAAETTVEARELGRRADALEVQASNLDARRSVLGPQIEALDVRIAAIDARLAILSQAGAAVTAEAQRSMMESSEARERAQEFAAELATLASEISALHQDEAQAALTEARQALEKAVSTGRRANADVADGTLVAAGASRSLGDLLARRAASLSQTASIFSGVADRGQGDQARRLSNLADQLSQRADSLKGDAISAYESAASGLRRVRAQGDTRAALQDAADNLDRAIERLGGSSASDDDWSGEQPADGGTPAGDSDESGSEMGPDLAEVKMHIAGPKAPVVGIVTRNERCTAGSRAAGFVRHIEVDVSNTPLAGSFVPGQSFGVHAPGEDHRGRPHALRLYSIASPSAGEDGNGGVIATTVKRLIDENAAGPGLHLGVTSNYLCDLQPGDELKLS</sequence>
<feature type="domain" description="FAD-binding FR-type" evidence="11">
    <location>
        <begin position="382"/>
        <end position="500"/>
    </location>
</feature>
<keyword evidence="6" id="KW-0521">NADP</keyword>
<feature type="region of interest" description="Disordered" evidence="10">
    <location>
        <begin position="27"/>
        <end position="59"/>
    </location>
</feature>
<feature type="coiled-coil region" evidence="9">
    <location>
        <begin position="178"/>
        <end position="224"/>
    </location>
</feature>
<evidence type="ECO:0000256" key="1">
    <source>
        <dbReference type="ARBA" id="ARBA00001974"/>
    </source>
</evidence>
<dbReference type="PANTHER" id="PTHR43314">
    <property type="match status" value="1"/>
</dbReference>
<protein>
    <recommendedName>
        <fullName evidence="3">ferredoxin--NADP(+) reductase</fullName>
        <ecNumber evidence="3">1.18.1.2</ecNumber>
    </recommendedName>
</protein>
<keyword evidence="9" id="KW-0175">Coiled coil</keyword>
<evidence type="ECO:0000256" key="5">
    <source>
        <dbReference type="ARBA" id="ARBA00022827"/>
    </source>
</evidence>
<keyword evidence="4" id="KW-0285">Flavoprotein</keyword>
<keyword evidence="13" id="KW-1185">Reference proteome</keyword>
<gene>
    <name evidence="12" type="ORF">SCF082_LOCUS30298</name>
</gene>
<organism evidence="12 13">
    <name type="scientific">Durusdinium trenchii</name>
    <dbReference type="NCBI Taxonomy" id="1381693"/>
    <lineage>
        <taxon>Eukaryota</taxon>
        <taxon>Sar</taxon>
        <taxon>Alveolata</taxon>
        <taxon>Dinophyceae</taxon>
        <taxon>Suessiales</taxon>
        <taxon>Symbiodiniaceae</taxon>
        <taxon>Durusdinium</taxon>
    </lineage>
</organism>
<evidence type="ECO:0000256" key="9">
    <source>
        <dbReference type="SAM" id="Coils"/>
    </source>
</evidence>
<dbReference type="InterPro" id="IPR017938">
    <property type="entry name" value="Riboflavin_synthase-like_b-brl"/>
</dbReference>
<dbReference type="InterPro" id="IPR015701">
    <property type="entry name" value="FNR"/>
</dbReference>
<evidence type="ECO:0000256" key="7">
    <source>
        <dbReference type="ARBA" id="ARBA00023002"/>
    </source>
</evidence>
<comment type="caution">
    <text evidence="12">The sequence shown here is derived from an EMBL/GenBank/DDBJ whole genome shotgun (WGS) entry which is preliminary data.</text>
</comment>
<dbReference type="EC" id="1.18.1.2" evidence="3"/>
<comment type="catalytic activity">
    <reaction evidence="8">
        <text>2 reduced [2Fe-2S]-[ferredoxin] + NADP(+) + H(+) = 2 oxidized [2Fe-2S]-[ferredoxin] + NADPH</text>
        <dbReference type="Rhea" id="RHEA:20125"/>
        <dbReference type="Rhea" id="RHEA-COMP:10000"/>
        <dbReference type="Rhea" id="RHEA-COMP:10001"/>
        <dbReference type="ChEBI" id="CHEBI:15378"/>
        <dbReference type="ChEBI" id="CHEBI:33737"/>
        <dbReference type="ChEBI" id="CHEBI:33738"/>
        <dbReference type="ChEBI" id="CHEBI:57783"/>
        <dbReference type="ChEBI" id="CHEBI:58349"/>
        <dbReference type="EC" id="1.18.1.2"/>
    </reaction>
</comment>
<keyword evidence="7" id="KW-0560">Oxidoreductase</keyword>
<dbReference type="Proteomes" id="UP001642464">
    <property type="component" value="Unassembled WGS sequence"/>
</dbReference>
<evidence type="ECO:0000259" key="11">
    <source>
        <dbReference type="PROSITE" id="PS51384"/>
    </source>
</evidence>
<evidence type="ECO:0000313" key="12">
    <source>
        <dbReference type="EMBL" id="CAK9056171.1"/>
    </source>
</evidence>
<feature type="non-terminal residue" evidence="12">
    <location>
        <position position="500"/>
    </location>
</feature>
<dbReference type="InterPro" id="IPR017927">
    <property type="entry name" value="FAD-bd_FR_type"/>
</dbReference>
<dbReference type="EMBL" id="CAXAMM010024908">
    <property type="protein sequence ID" value="CAK9056171.1"/>
    <property type="molecule type" value="Genomic_DNA"/>
</dbReference>
<reference evidence="12 13" key="1">
    <citation type="submission" date="2024-02" db="EMBL/GenBank/DDBJ databases">
        <authorList>
            <person name="Chen Y."/>
            <person name="Shah S."/>
            <person name="Dougan E. K."/>
            <person name="Thang M."/>
            <person name="Chan C."/>
        </authorList>
    </citation>
    <scope>NUCLEOTIDE SEQUENCE [LARGE SCALE GENOMIC DNA]</scope>
</reference>
<keyword evidence="5" id="KW-0274">FAD</keyword>
<evidence type="ECO:0000256" key="2">
    <source>
        <dbReference type="ARBA" id="ARBA00008312"/>
    </source>
</evidence>
<name>A0ABP0MXJ0_9DINO</name>
<evidence type="ECO:0000256" key="4">
    <source>
        <dbReference type="ARBA" id="ARBA00022630"/>
    </source>
</evidence>